<name>A0A0A8Y8B6_ARUDO</name>
<reference evidence="1" key="2">
    <citation type="journal article" date="2015" name="Data Brief">
        <title>Shoot transcriptome of the giant reed, Arundo donax.</title>
        <authorList>
            <person name="Barrero R.A."/>
            <person name="Guerrero F.D."/>
            <person name="Moolhuijzen P."/>
            <person name="Goolsby J.A."/>
            <person name="Tidwell J."/>
            <person name="Bellgard S.E."/>
            <person name="Bellgard M.I."/>
        </authorList>
    </citation>
    <scope>NUCLEOTIDE SEQUENCE</scope>
    <source>
        <tissue evidence="1">Shoot tissue taken approximately 20 cm above the soil surface</tissue>
    </source>
</reference>
<reference evidence="1" key="1">
    <citation type="submission" date="2014-09" db="EMBL/GenBank/DDBJ databases">
        <authorList>
            <person name="Magalhaes I.L.F."/>
            <person name="Oliveira U."/>
            <person name="Santos F.R."/>
            <person name="Vidigal T.H.D.A."/>
            <person name="Brescovit A.D."/>
            <person name="Santos A.J."/>
        </authorList>
    </citation>
    <scope>NUCLEOTIDE SEQUENCE</scope>
    <source>
        <tissue evidence="1">Shoot tissue taken approximately 20 cm above the soil surface</tissue>
    </source>
</reference>
<proteinExistence type="predicted"/>
<dbReference type="AlphaFoldDB" id="A0A0A8Y8B6"/>
<evidence type="ECO:0000313" key="1">
    <source>
        <dbReference type="EMBL" id="JAD21470.1"/>
    </source>
</evidence>
<organism evidence="1">
    <name type="scientific">Arundo donax</name>
    <name type="common">Giant reed</name>
    <name type="synonym">Donax arundinaceus</name>
    <dbReference type="NCBI Taxonomy" id="35708"/>
    <lineage>
        <taxon>Eukaryota</taxon>
        <taxon>Viridiplantae</taxon>
        <taxon>Streptophyta</taxon>
        <taxon>Embryophyta</taxon>
        <taxon>Tracheophyta</taxon>
        <taxon>Spermatophyta</taxon>
        <taxon>Magnoliopsida</taxon>
        <taxon>Liliopsida</taxon>
        <taxon>Poales</taxon>
        <taxon>Poaceae</taxon>
        <taxon>PACMAD clade</taxon>
        <taxon>Arundinoideae</taxon>
        <taxon>Arundineae</taxon>
        <taxon>Arundo</taxon>
    </lineage>
</organism>
<dbReference type="EMBL" id="GBRH01276425">
    <property type="protein sequence ID" value="JAD21470.1"/>
    <property type="molecule type" value="Transcribed_RNA"/>
</dbReference>
<accession>A0A0A8Y8B6</accession>
<sequence>MYSNSFIDNQISISILNSRMYWKLVNDISAINFILENPSKHMVKIHTQLPLFQECKQFNRSTILTKNFAIFSCTNSID</sequence>
<protein>
    <submittedName>
        <fullName evidence="1">Uncharacterized protein</fullName>
    </submittedName>
</protein>